<name>A0A2P5YDD2_GOSBA</name>
<dbReference type="AlphaFoldDB" id="A0A2P5YDD2"/>
<protein>
    <submittedName>
        <fullName evidence="1">Uncharacterized protein</fullName>
    </submittedName>
</protein>
<reference evidence="1 2" key="1">
    <citation type="submission" date="2015-01" db="EMBL/GenBank/DDBJ databases">
        <title>Genome of allotetraploid Gossypium barbadense reveals genomic plasticity and fiber elongation in cotton evolution.</title>
        <authorList>
            <person name="Chen X."/>
            <person name="Liu X."/>
            <person name="Zhao B."/>
            <person name="Zheng H."/>
            <person name="Hu Y."/>
            <person name="Lu G."/>
            <person name="Yang C."/>
            <person name="Chen J."/>
            <person name="Shan C."/>
            <person name="Zhang L."/>
            <person name="Zhou Y."/>
            <person name="Wang L."/>
            <person name="Guo W."/>
            <person name="Bai Y."/>
            <person name="Ruan J."/>
            <person name="Shangguan X."/>
            <person name="Mao Y."/>
            <person name="Jiang J."/>
            <person name="Zhu Y."/>
            <person name="Lei J."/>
            <person name="Kang H."/>
            <person name="Chen S."/>
            <person name="He X."/>
            <person name="Wang R."/>
            <person name="Wang Y."/>
            <person name="Chen J."/>
            <person name="Wang L."/>
            <person name="Yu S."/>
            <person name="Wang B."/>
            <person name="Wei J."/>
            <person name="Song S."/>
            <person name="Lu X."/>
            <person name="Gao Z."/>
            <person name="Gu W."/>
            <person name="Deng X."/>
            <person name="Ma D."/>
            <person name="Wang S."/>
            <person name="Liang W."/>
            <person name="Fang L."/>
            <person name="Cai C."/>
            <person name="Zhu X."/>
            <person name="Zhou B."/>
            <person name="Zhang Y."/>
            <person name="Chen Z."/>
            <person name="Xu S."/>
            <person name="Zhu R."/>
            <person name="Wang S."/>
            <person name="Zhang T."/>
            <person name="Zhao G."/>
        </authorList>
    </citation>
    <scope>NUCLEOTIDE SEQUENCE [LARGE SCALE GENOMIC DNA]</scope>
    <source>
        <strain evidence="2">cv. Xinhai21</strain>
        <tissue evidence="1">Leaf</tissue>
    </source>
</reference>
<dbReference type="PANTHER" id="PTHR11697">
    <property type="entry name" value="GENERAL TRANSCRIPTION FACTOR 2-RELATED ZINC FINGER PROTEIN"/>
    <property type="match status" value="1"/>
</dbReference>
<evidence type="ECO:0000313" key="1">
    <source>
        <dbReference type="EMBL" id="PPS13609.1"/>
    </source>
</evidence>
<dbReference type="EMBL" id="KZ663329">
    <property type="protein sequence ID" value="PPS13609.1"/>
    <property type="molecule type" value="Genomic_DNA"/>
</dbReference>
<dbReference type="OrthoDB" id="1002338at2759"/>
<evidence type="ECO:0000313" key="2">
    <source>
        <dbReference type="Proteomes" id="UP000239757"/>
    </source>
</evidence>
<dbReference type="InterPro" id="IPR055298">
    <property type="entry name" value="AtLOH3-like"/>
</dbReference>
<dbReference type="Proteomes" id="UP000239757">
    <property type="component" value="Unassembled WGS sequence"/>
</dbReference>
<gene>
    <name evidence="1" type="ORF">GOBAR_AA06966</name>
</gene>
<organism evidence="1 2">
    <name type="scientific">Gossypium barbadense</name>
    <name type="common">Sea Island cotton</name>
    <name type="synonym">Hibiscus barbadensis</name>
    <dbReference type="NCBI Taxonomy" id="3634"/>
    <lineage>
        <taxon>Eukaryota</taxon>
        <taxon>Viridiplantae</taxon>
        <taxon>Streptophyta</taxon>
        <taxon>Embryophyta</taxon>
        <taxon>Tracheophyta</taxon>
        <taxon>Spermatophyta</taxon>
        <taxon>Magnoliopsida</taxon>
        <taxon>eudicotyledons</taxon>
        <taxon>Gunneridae</taxon>
        <taxon>Pentapetalae</taxon>
        <taxon>rosids</taxon>
        <taxon>malvids</taxon>
        <taxon>Malvales</taxon>
        <taxon>Malvaceae</taxon>
        <taxon>Malvoideae</taxon>
        <taxon>Gossypium</taxon>
    </lineage>
</organism>
<sequence length="84" mass="9786">MTMEVLGVTDKLCQALQRRSQDILNVMSLVSTTKGLIQKLRDDEWDELLKNVISFCETWELNFPYMNAQYVVDSSHNKKEDVTM</sequence>
<dbReference type="PANTHER" id="PTHR11697:SF230">
    <property type="entry name" value="ZINC FINGER, MYM DOMAIN CONTAINING 1"/>
    <property type="match status" value="1"/>
</dbReference>
<proteinExistence type="predicted"/>
<accession>A0A2P5YDD2</accession>